<evidence type="ECO:0000256" key="3">
    <source>
        <dbReference type="ARBA" id="ARBA00022777"/>
    </source>
</evidence>
<gene>
    <name evidence="11" type="primary">LOC105122140</name>
</gene>
<comment type="similarity">
    <text evidence="6">Belongs to the protein kinase superfamily.</text>
</comment>
<dbReference type="CDD" id="cd13999">
    <property type="entry name" value="STKc_MAP3K-like"/>
    <property type="match status" value="1"/>
</dbReference>
<dbReference type="RefSeq" id="XP_011019372.1">
    <property type="nucleotide sequence ID" value="XM_011021070.1"/>
</dbReference>
<dbReference type="PROSITE" id="PS00108">
    <property type="entry name" value="PROTEIN_KINASE_ST"/>
    <property type="match status" value="1"/>
</dbReference>
<feature type="region of interest" description="Disordered" evidence="8">
    <location>
        <begin position="1"/>
        <end position="34"/>
    </location>
</feature>
<evidence type="ECO:0000256" key="4">
    <source>
        <dbReference type="ARBA" id="ARBA00022840"/>
    </source>
</evidence>
<dbReference type="PROSITE" id="PS00107">
    <property type="entry name" value="PROTEIN_KINASE_ATP"/>
    <property type="match status" value="1"/>
</dbReference>
<protein>
    <submittedName>
        <fullName evidence="11">Serine/threonine-protein kinase CTR1-like</fullName>
    </submittedName>
</protein>
<dbReference type="SUPFAM" id="SSF56112">
    <property type="entry name" value="Protein kinase-like (PK-like)"/>
    <property type="match status" value="1"/>
</dbReference>
<dbReference type="Proteomes" id="UP000694918">
    <property type="component" value="Unplaced"/>
</dbReference>
<dbReference type="InterPro" id="IPR008271">
    <property type="entry name" value="Ser/Thr_kinase_AS"/>
</dbReference>
<dbReference type="InterPro" id="IPR000719">
    <property type="entry name" value="Prot_kinase_dom"/>
</dbReference>
<dbReference type="KEGG" id="peu:105122140"/>
<feature type="binding site" evidence="5">
    <location>
        <position position="205"/>
    </location>
    <ligand>
        <name>ATP</name>
        <dbReference type="ChEBI" id="CHEBI:30616"/>
    </ligand>
</feature>
<reference evidence="11" key="1">
    <citation type="submission" date="2025-08" db="UniProtKB">
        <authorList>
            <consortium name="RefSeq"/>
        </authorList>
    </citation>
    <scope>IDENTIFICATION</scope>
</reference>
<organism evidence="10 11">
    <name type="scientific">Populus euphratica</name>
    <name type="common">Euphrates poplar</name>
    <dbReference type="NCBI Taxonomy" id="75702"/>
    <lineage>
        <taxon>Eukaryota</taxon>
        <taxon>Viridiplantae</taxon>
        <taxon>Streptophyta</taxon>
        <taxon>Embryophyta</taxon>
        <taxon>Tracheophyta</taxon>
        <taxon>Spermatophyta</taxon>
        <taxon>Magnoliopsida</taxon>
        <taxon>eudicotyledons</taxon>
        <taxon>Gunneridae</taxon>
        <taxon>Pentapetalae</taxon>
        <taxon>rosids</taxon>
        <taxon>fabids</taxon>
        <taxon>Malpighiales</taxon>
        <taxon>Salicaceae</taxon>
        <taxon>Saliceae</taxon>
        <taxon>Populus</taxon>
    </lineage>
</organism>
<keyword evidence="10" id="KW-1185">Reference proteome</keyword>
<keyword evidence="1" id="KW-0808">Transferase</keyword>
<dbReference type="GeneID" id="105122140"/>
<keyword evidence="4 5" id="KW-0067">ATP-binding</keyword>
<evidence type="ECO:0000313" key="10">
    <source>
        <dbReference type="Proteomes" id="UP000694918"/>
    </source>
</evidence>
<keyword evidence="7" id="KW-0175">Coiled coil</keyword>
<dbReference type="SMART" id="SM00220">
    <property type="entry name" value="S_TKc"/>
    <property type="match status" value="1"/>
</dbReference>
<dbReference type="Gene3D" id="3.30.200.20">
    <property type="entry name" value="Phosphorylase Kinase, domain 1"/>
    <property type="match status" value="1"/>
</dbReference>
<dbReference type="GO" id="GO:0004674">
    <property type="term" value="F:protein serine/threonine kinase activity"/>
    <property type="evidence" value="ECO:0007669"/>
    <property type="project" value="UniProtKB-KW"/>
</dbReference>
<dbReference type="PANTHER" id="PTHR44329:SF11">
    <property type="entry name" value="OS09G0443600 PROTEIN"/>
    <property type="match status" value="1"/>
</dbReference>
<name>A0AAJ6TXB9_POPEU</name>
<evidence type="ECO:0000256" key="8">
    <source>
        <dbReference type="SAM" id="MobiDB-lite"/>
    </source>
</evidence>
<keyword evidence="3" id="KW-0418">Kinase</keyword>
<dbReference type="InterPro" id="IPR017441">
    <property type="entry name" value="Protein_kinase_ATP_BS"/>
</dbReference>
<dbReference type="GO" id="GO:0005524">
    <property type="term" value="F:ATP binding"/>
    <property type="evidence" value="ECO:0007669"/>
    <property type="project" value="UniProtKB-UniRule"/>
</dbReference>
<evidence type="ECO:0000256" key="1">
    <source>
        <dbReference type="ARBA" id="ARBA00022679"/>
    </source>
</evidence>
<evidence type="ECO:0000313" key="11">
    <source>
        <dbReference type="RefSeq" id="XP_011019372.1"/>
    </source>
</evidence>
<proteinExistence type="inferred from homology"/>
<dbReference type="InterPro" id="IPR051681">
    <property type="entry name" value="Ser/Thr_Kinases-Pseudokinases"/>
</dbReference>
<evidence type="ECO:0000256" key="2">
    <source>
        <dbReference type="ARBA" id="ARBA00022741"/>
    </source>
</evidence>
<dbReference type="AlphaFoldDB" id="A0AAJ6TXB9"/>
<feature type="coiled-coil region" evidence="7">
    <location>
        <begin position="62"/>
        <end position="89"/>
    </location>
</feature>
<dbReference type="PROSITE" id="PS50011">
    <property type="entry name" value="PROTEIN_KINASE_DOM"/>
    <property type="match status" value="1"/>
</dbReference>
<evidence type="ECO:0000259" key="9">
    <source>
        <dbReference type="PROSITE" id="PS50011"/>
    </source>
</evidence>
<dbReference type="PANTHER" id="PTHR44329">
    <property type="entry name" value="SERINE/THREONINE-PROTEIN KINASE TNNI3K-RELATED"/>
    <property type="match status" value="1"/>
</dbReference>
<keyword evidence="2 5" id="KW-0547">Nucleotide-binding</keyword>
<dbReference type="Gene3D" id="1.10.510.10">
    <property type="entry name" value="Transferase(Phosphotransferase) domain 1"/>
    <property type="match status" value="1"/>
</dbReference>
<evidence type="ECO:0000256" key="5">
    <source>
        <dbReference type="PROSITE-ProRule" id="PRU10141"/>
    </source>
</evidence>
<feature type="compositionally biased region" description="Polar residues" evidence="8">
    <location>
        <begin position="14"/>
        <end position="34"/>
    </location>
</feature>
<dbReference type="InterPro" id="IPR011009">
    <property type="entry name" value="Kinase-like_dom_sf"/>
</dbReference>
<sequence>MIVAGSSQKKKASTLFSPRQSPVENSPGKNEISTIKTTNSGGCCRRLNDCMAEGSIVSTKESQRQQQSISELRQQVADLEREVLKQKELRLMYRKRMETTQDYLKHCLQVAQENGFLDLIIQNKDDQQGIKDALPTSIVSPRITSPHQLPAQVPQFPNLAFTIDQAKMNGWFIESHEIEFQEKIGQGSTADIYRAIWRGFDVAVKCMFPDFFLSNENGVNFFAQELDTLSRQRHCYVLQLLGACIDPPSNAWVVTEILGMTLKEWLHGPGSRRNERSVPIPPFQNRVTVALEIAQAMQYLHEQKPKVIHRDLKPSNIFLDDSNHVRVADFGHARFLDDAEKALTGETGTYVYMAPEVIRYEPYNEKSDVYSFAVILNELMTGDYPYIETDFGPSKIAMEVAEGKLRPMLPHEDNDQLGELIDLISQSWDQDASVRPSFATITSSLRKIQQRIIEGA</sequence>
<keyword evidence="6" id="KW-0723">Serine/threonine-protein kinase</keyword>
<dbReference type="Pfam" id="PF00069">
    <property type="entry name" value="Pkinase"/>
    <property type="match status" value="1"/>
</dbReference>
<evidence type="ECO:0000256" key="7">
    <source>
        <dbReference type="SAM" id="Coils"/>
    </source>
</evidence>
<feature type="domain" description="Protein kinase" evidence="9">
    <location>
        <begin position="178"/>
        <end position="452"/>
    </location>
</feature>
<evidence type="ECO:0000256" key="6">
    <source>
        <dbReference type="RuleBase" id="RU000304"/>
    </source>
</evidence>
<accession>A0AAJ6TXB9</accession>